<proteinExistence type="predicted"/>
<accession>A0A1E3VUU3</accession>
<keyword evidence="2" id="KW-1185">Reference proteome</keyword>
<reference evidence="1 2" key="1">
    <citation type="journal article" date="2016" name="Environ. Microbiol.">
        <title>New Methyloceanibacter diversity from North Sea sediments includes methanotroph containing solely the soluble methane monooxygenase.</title>
        <authorList>
            <person name="Vekeman B."/>
            <person name="Kerckhof F.M."/>
            <person name="Cremers G."/>
            <person name="de Vos P."/>
            <person name="Vandamme P."/>
            <person name="Boon N."/>
            <person name="Op den Camp H.J."/>
            <person name="Heylen K."/>
        </authorList>
    </citation>
    <scope>NUCLEOTIDE SEQUENCE [LARGE SCALE GENOMIC DNA]</scope>
    <source>
        <strain evidence="1 2">R-67176</strain>
    </source>
</reference>
<dbReference type="Proteomes" id="UP000094172">
    <property type="component" value="Unassembled WGS sequence"/>
</dbReference>
<organism evidence="1 2">
    <name type="scientific">Methyloceanibacter stevinii</name>
    <dbReference type="NCBI Taxonomy" id="1774970"/>
    <lineage>
        <taxon>Bacteria</taxon>
        <taxon>Pseudomonadati</taxon>
        <taxon>Pseudomonadota</taxon>
        <taxon>Alphaproteobacteria</taxon>
        <taxon>Hyphomicrobiales</taxon>
        <taxon>Hyphomicrobiaceae</taxon>
        <taxon>Methyloceanibacter</taxon>
    </lineage>
</organism>
<dbReference type="EMBL" id="LPWE01000002">
    <property type="protein sequence ID" value="ODR97279.1"/>
    <property type="molecule type" value="Genomic_DNA"/>
</dbReference>
<sequence>MDEIRSPGCAAAIWRRELPSDFQAWIDALEPDSLPDVRIVVSPNAVHDALCSLFDEQGVPASDGRARLARDAAELAGHFGWIMKTKAVRLRLDVIGDNACRKFHLDNVAARLLCTYRGRGTQYGRACSGADPSVIHELPTGAVGLFRGALWPSSEGTGIVHRSPPISGSGETRLLLVIDPVTDVS</sequence>
<comment type="caution">
    <text evidence="1">The sequence shown here is derived from an EMBL/GenBank/DDBJ whole genome shotgun (WGS) entry which is preliminary data.</text>
</comment>
<dbReference type="STRING" id="1774970.AUC70_12945"/>
<evidence type="ECO:0008006" key="3">
    <source>
        <dbReference type="Google" id="ProtNLM"/>
    </source>
</evidence>
<dbReference type="InterPro" id="IPR014955">
    <property type="entry name" value="DUF1826"/>
</dbReference>
<dbReference type="AlphaFoldDB" id="A0A1E3VUU3"/>
<name>A0A1E3VUU3_9HYPH</name>
<protein>
    <recommendedName>
        <fullName evidence="3">DUF1826 domain-containing protein</fullName>
    </recommendedName>
</protein>
<evidence type="ECO:0000313" key="1">
    <source>
        <dbReference type="EMBL" id="ODR97279.1"/>
    </source>
</evidence>
<dbReference type="Pfam" id="PF08856">
    <property type="entry name" value="DUF1826"/>
    <property type="match status" value="1"/>
</dbReference>
<gene>
    <name evidence="1" type="ORF">AUC70_12945</name>
</gene>
<evidence type="ECO:0000313" key="2">
    <source>
        <dbReference type="Proteomes" id="UP000094172"/>
    </source>
</evidence>